<gene>
    <name evidence="2" type="primary">Mrps28</name>
    <name evidence="2" type="ORF">AWC38_SpisGene20931</name>
</gene>
<accession>A0A2B4RES2</accession>
<evidence type="ECO:0000313" key="3">
    <source>
        <dbReference type="Proteomes" id="UP000225706"/>
    </source>
</evidence>
<sequence length="276" mass="32134">MKERRNEGAKEWKSEGVEEQGSEGTKERRNKGTREREIKRTRKRRNEGTKERRSEGTRERRNEGKKERRNEATKERRNEGTKERRNEGTKERRNEGTKERRNEGTKERRNEGTKQLKSCGMNGLRSVSSVIIVTVRRNIRTILLTTDVGIRSCFSAPRSAEDENFEEMLRNSKFVKLGRPKGKTVSGRITHIVENDGKKDLYVDFGWKFHTVCTEGRNIASQYKVNDLVKIKLINLEAAEHFLGQTRHITLCEADAKLEGKLELHDKYSVMEKKLS</sequence>
<dbReference type="AlphaFoldDB" id="A0A2B4RES2"/>
<keyword evidence="3" id="KW-1185">Reference proteome</keyword>
<dbReference type="STRING" id="50429.A0A2B4RES2"/>
<feature type="compositionally biased region" description="Basic and acidic residues" evidence="1">
    <location>
        <begin position="24"/>
        <end position="38"/>
    </location>
</feature>
<keyword evidence="2" id="KW-0689">Ribosomal protein</keyword>
<organism evidence="2 3">
    <name type="scientific">Stylophora pistillata</name>
    <name type="common">Smooth cauliflower coral</name>
    <dbReference type="NCBI Taxonomy" id="50429"/>
    <lineage>
        <taxon>Eukaryota</taxon>
        <taxon>Metazoa</taxon>
        <taxon>Cnidaria</taxon>
        <taxon>Anthozoa</taxon>
        <taxon>Hexacorallia</taxon>
        <taxon>Scleractinia</taxon>
        <taxon>Astrocoeniina</taxon>
        <taxon>Pocilloporidae</taxon>
        <taxon>Stylophora</taxon>
    </lineage>
</organism>
<proteinExistence type="predicted"/>
<dbReference type="InterPro" id="IPR019375">
    <property type="entry name" value="Ribosomal_bS1m"/>
</dbReference>
<feature type="region of interest" description="Disordered" evidence="1">
    <location>
        <begin position="1"/>
        <end position="119"/>
    </location>
</feature>
<protein>
    <submittedName>
        <fullName evidence="2">28S ribosomal protein S28, mitochondrial</fullName>
    </submittedName>
</protein>
<keyword evidence="2" id="KW-0687">Ribonucleoprotein</keyword>
<dbReference type="PANTHER" id="PTHR13447:SF2">
    <property type="entry name" value="SMALL RIBOSOMAL SUBUNIT PROTEIN BS1M"/>
    <property type="match status" value="1"/>
</dbReference>
<feature type="compositionally biased region" description="Basic and acidic residues" evidence="1">
    <location>
        <begin position="1"/>
        <end position="16"/>
    </location>
</feature>
<dbReference type="OrthoDB" id="6020229at2759"/>
<comment type="caution">
    <text evidence="2">The sequence shown here is derived from an EMBL/GenBank/DDBJ whole genome shotgun (WGS) entry which is preliminary data.</text>
</comment>
<feature type="compositionally biased region" description="Basic and acidic residues" evidence="1">
    <location>
        <begin position="46"/>
        <end position="114"/>
    </location>
</feature>
<name>A0A2B4RES2_STYPI</name>
<evidence type="ECO:0000256" key="1">
    <source>
        <dbReference type="SAM" id="MobiDB-lite"/>
    </source>
</evidence>
<evidence type="ECO:0000313" key="2">
    <source>
        <dbReference type="EMBL" id="PFX14878.1"/>
    </source>
</evidence>
<dbReference type="EMBL" id="LSMT01000715">
    <property type="protein sequence ID" value="PFX14878.1"/>
    <property type="molecule type" value="Genomic_DNA"/>
</dbReference>
<reference evidence="3" key="1">
    <citation type="journal article" date="2017" name="bioRxiv">
        <title>Comparative analysis of the genomes of Stylophora pistillata and Acropora digitifera provides evidence for extensive differences between species of corals.</title>
        <authorList>
            <person name="Voolstra C.R."/>
            <person name="Li Y."/>
            <person name="Liew Y.J."/>
            <person name="Baumgarten S."/>
            <person name="Zoccola D."/>
            <person name="Flot J.-F."/>
            <person name="Tambutte S."/>
            <person name="Allemand D."/>
            <person name="Aranda M."/>
        </authorList>
    </citation>
    <scope>NUCLEOTIDE SEQUENCE [LARGE SCALE GENOMIC DNA]</scope>
</reference>
<dbReference type="PANTHER" id="PTHR13447">
    <property type="entry name" value="MITOCHONDRIAL 28S RIBOSOMAL PROTEIN S28"/>
    <property type="match status" value="1"/>
</dbReference>
<dbReference type="Pfam" id="PF10246">
    <property type="entry name" value="MRP-S35"/>
    <property type="match status" value="1"/>
</dbReference>
<dbReference type="Proteomes" id="UP000225706">
    <property type="component" value="Unassembled WGS sequence"/>
</dbReference>
<dbReference type="GO" id="GO:0005763">
    <property type="term" value="C:mitochondrial small ribosomal subunit"/>
    <property type="evidence" value="ECO:0007669"/>
    <property type="project" value="TreeGrafter"/>
</dbReference>